<keyword evidence="2 5" id="KW-0378">Hydrolase</keyword>
<dbReference type="PANTHER" id="PTHR30023:SF0">
    <property type="entry name" value="PENICILLIN-SENSITIVE CARBOXYPEPTIDASE A"/>
    <property type="match status" value="1"/>
</dbReference>
<dbReference type="PRINTS" id="PR00922">
    <property type="entry name" value="DADACBPTASE3"/>
</dbReference>
<keyword evidence="4" id="KW-0732">Signal</keyword>
<dbReference type="EMBL" id="JAGSNF010000010">
    <property type="protein sequence ID" value="MBR7743346.1"/>
    <property type="molecule type" value="Genomic_DNA"/>
</dbReference>
<dbReference type="InterPro" id="IPR000667">
    <property type="entry name" value="Peptidase_S13"/>
</dbReference>
<keyword evidence="6" id="KW-1185">Reference proteome</keyword>
<feature type="region of interest" description="Disordered" evidence="3">
    <location>
        <begin position="39"/>
        <end position="76"/>
    </location>
</feature>
<dbReference type="PANTHER" id="PTHR30023">
    <property type="entry name" value="D-ALANYL-D-ALANINE CARBOXYPEPTIDASE"/>
    <property type="match status" value="1"/>
</dbReference>
<dbReference type="Pfam" id="PF02113">
    <property type="entry name" value="Peptidase_S13"/>
    <property type="match status" value="2"/>
</dbReference>
<dbReference type="GO" id="GO:0009002">
    <property type="term" value="F:serine-type D-Ala-D-Ala carboxypeptidase activity"/>
    <property type="evidence" value="ECO:0007669"/>
    <property type="project" value="UniProtKB-EC"/>
</dbReference>
<dbReference type="Gene3D" id="3.40.710.10">
    <property type="entry name" value="DD-peptidase/beta-lactamase superfamily"/>
    <property type="match status" value="2"/>
</dbReference>
<keyword evidence="5" id="KW-0121">Carboxypeptidase</keyword>
<gene>
    <name evidence="5" type="ORF">KC207_08595</name>
</gene>
<dbReference type="InterPro" id="IPR012338">
    <property type="entry name" value="Beta-lactam/transpept-like"/>
</dbReference>
<dbReference type="GO" id="GO:0000270">
    <property type="term" value="P:peptidoglycan metabolic process"/>
    <property type="evidence" value="ECO:0007669"/>
    <property type="project" value="TreeGrafter"/>
</dbReference>
<evidence type="ECO:0000313" key="5">
    <source>
        <dbReference type="EMBL" id="MBR7743346.1"/>
    </source>
</evidence>
<comment type="similarity">
    <text evidence="1">Belongs to the peptidase S13 family.</text>
</comment>
<evidence type="ECO:0000313" key="6">
    <source>
        <dbReference type="Proteomes" id="UP000677016"/>
    </source>
</evidence>
<sequence length="476" mass="48387">MRRVMVASATGVLLVAAGGYAAADVYDVVPGVLTRDTAAPAPTATPTGSPPPWALPASADPGDLLTSDGADAPVPTADGLAEAVASASDDPALERDLGVSIRDGVTGEQLYGLDADIPRVPASTAKLLAATAVADTLDLDARIPTTVLVAPGARDLVLVVAGDTLLDPGAGDEDAVAGRAGLADLAAQVADALGERTDVRLRLDLSFAPGPLVPPTWNPNDVRDGFAGPVAMTGLATQRAAVGDPAAADPPAEVARAFVARLADEGVTARLRFRDTWTRPAPDAATEVGRVESATVAALLDRALDLSDNALTESLVRRAAATAGRDTSDPRSTPRFVRDRLEADAVPVDGMVLHDASGLSPDQAVSPATLSAVLVRAVTGESDPLRLVIADLPVSGLTGTLAGRFEDDEDVLGVPRAKTGTLRAGSSLAGTTVTTDGRPLVVVVQSEGFPRTFEGTARAREALDAVVAAVTRCGCR</sequence>
<feature type="chain" id="PRO_5039356326" evidence="4">
    <location>
        <begin position="24"/>
        <end position="476"/>
    </location>
</feature>
<dbReference type="GO" id="GO:0006508">
    <property type="term" value="P:proteolysis"/>
    <property type="evidence" value="ECO:0007669"/>
    <property type="project" value="InterPro"/>
</dbReference>
<dbReference type="AlphaFoldDB" id="A0A941I0L4"/>
<dbReference type="EC" id="3.4.16.4" evidence="5"/>
<dbReference type="Proteomes" id="UP000677016">
    <property type="component" value="Unassembled WGS sequence"/>
</dbReference>
<protein>
    <submittedName>
        <fullName evidence="5">D-alanyl-D-alanine carboxypeptidase</fullName>
        <ecNumber evidence="5">3.4.16.4</ecNumber>
    </submittedName>
</protein>
<evidence type="ECO:0000256" key="3">
    <source>
        <dbReference type="SAM" id="MobiDB-lite"/>
    </source>
</evidence>
<comment type="caution">
    <text evidence="5">The sequence shown here is derived from an EMBL/GenBank/DDBJ whole genome shotgun (WGS) entry which is preliminary data.</text>
</comment>
<evidence type="ECO:0000256" key="1">
    <source>
        <dbReference type="ARBA" id="ARBA00006096"/>
    </source>
</evidence>
<reference evidence="5" key="1">
    <citation type="submission" date="2021-04" db="EMBL/GenBank/DDBJ databases">
        <title>Phycicoccus avicenniae sp. nov., a novel endophytic actinomycetes isolated from branch of Avicennia mariana.</title>
        <authorList>
            <person name="Tuo L."/>
        </authorList>
    </citation>
    <scope>NUCLEOTIDE SEQUENCE</scope>
    <source>
        <strain evidence="5">BSK3Z-2</strain>
    </source>
</reference>
<keyword evidence="5" id="KW-0645">Protease</keyword>
<organism evidence="5 6">
    <name type="scientific">Phycicoccus avicenniae</name>
    <dbReference type="NCBI Taxonomy" id="2828860"/>
    <lineage>
        <taxon>Bacteria</taxon>
        <taxon>Bacillati</taxon>
        <taxon>Actinomycetota</taxon>
        <taxon>Actinomycetes</taxon>
        <taxon>Micrococcales</taxon>
        <taxon>Intrasporangiaceae</taxon>
        <taxon>Phycicoccus</taxon>
    </lineage>
</organism>
<feature type="signal peptide" evidence="4">
    <location>
        <begin position="1"/>
        <end position="23"/>
    </location>
</feature>
<evidence type="ECO:0000256" key="4">
    <source>
        <dbReference type="SAM" id="SignalP"/>
    </source>
</evidence>
<dbReference type="SUPFAM" id="SSF56601">
    <property type="entry name" value="beta-lactamase/transpeptidase-like"/>
    <property type="match status" value="1"/>
</dbReference>
<proteinExistence type="inferred from homology"/>
<name>A0A941I0L4_9MICO</name>
<accession>A0A941I0L4</accession>
<evidence type="ECO:0000256" key="2">
    <source>
        <dbReference type="ARBA" id="ARBA00022801"/>
    </source>
</evidence>
<dbReference type="RefSeq" id="WP_211602604.1">
    <property type="nucleotide sequence ID" value="NZ_JAGSNF010000010.1"/>
</dbReference>